<dbReference type="OrthoDB" id="10057873at2759"/>
<dbReference type="InterPro" id="IPR012337">
    <property type="entry name" value="RNaseH-like_sf"/>
</dbReference>
<keyword evidence="2" id="KW-1185">Reference proteome</keyword>
<organism evidence="1 2">
    <name type="scientific">Diatraea saccharalis</name>
    <name type="common">sugarcane borer</name>
    <dbReference type="NCBI Taxonomy" id="40085"/>
    <lineage>
        <taxon>Eukaryota</taxon>
        <taxon>Metazoa</taxon>
        <taxon>Ecdysozoa</taxon>
        <taxon>Arthropoda</taxon>
        <taxon>Hexapoda</taxon>
        <taxon>Insecta</taxon>
        <taxon>Pterygota</taxon>
        <taxon>Neoptera</taxon>
        <taxon>Endopterygota</taxon>
        <taxon>Lepidoptera</taxon>
        <taxon>Glossata</taxon>
        <taxon>Ditrysia</taxon>
        <taxon>Pyraloidea</taxon>
        <taxon>Crambidae</taxon>
        <taxon>Crambinae</taxon>
        <taxon>Diatraea</taxon>
    </lineage>
</organism>
<reference evidence="1" key="1">
    <citation type="submission" date="2021-12" db="EMBL/GenBank/DDBJ databases">
        <authorList>
            <person name="King R."/>
        </authorList>
    </citation>
    <scope>NUCLEOTIDE SEQUENCE</scope>
</reference>
<gene>
    <name evidence="1" type="ORF">DIATSA_LOCUS10502</name>
</gene>
<reference evidence="1" key="2">
    <citation type="submission" date="2022-10" db="EMBL/GenBank/DDBJ databases">
        <authorList>
            <consortium name="ENA_rothamsted_submissions"/>
            <consortium name="culmorum"/>
            <person name="King R."/>
        </authorList>
    </citation>
    <scope>NUCLEOTIDE SEQUENCE</scope>
</reference>
<name>A0A9N9WIG4_9NEOP</name>
<accession>A0A9N9WIG4</accession>
<dbReference type="EMBL" id="OU893336">
    <property type="protein sequence ID" value="CAG9793028.1"/>
    <property type="molecule type" value="Genomic_DNA"/>
</dbReference>
<proteinExistence type="predicted"/>
<dbReference type="AlphaFoldDB" id="A0A9N9WIG4"/>
<dbReference type="Proteomes" id="UP001153714">
    <property type="component" value="Chromosome 5"/>
</dbReference>
<evidence type="ECO:0000313" key="2">
    <source>
        <dbReference type="Proteomes" id="UP001153714"/>
    </source>
</evidence>
<protein>
    <submittedName>
        <fullName evidence="1">Uncharacterized protein</fullName>
    </submittedName>
</protein>
<sequence>MLCAYFKSLRNYGREQTFNPARHALLSQMHAAVMKKCNVLWKAAGRPKSAEIIQDVLGHTLSRPGETRWNSLYDTLQQISNIKEKSLLLHRSLNIKNTIKENEFDYIQE</sequence>
<evidence type="ECO:0000313" key="1">
    <source>
        <dbReference type="EMBL" id="CAG9793028.1"/>
    </source>
</evidence>
<dbReference type="SUPFAM" id="SSF53098">
    <property type="entry name" value="Ribonuclease H-like"/>
    <property type="match status" value="1"/>
</dbReference>